<dbReference type="AlphaFoldDB" id="A0A4P8KZ84"/>
<organism evidence="2 3">
    <name type="scientific">Desulfoglaeba alkanexedens ALDC</name>
    <dbReference type="NCBI Taxonomy" id="980445"/>
    <lineage>
        <taxon>Bacteria</taxon>
        <taxon>Pseudomonadati</taxon>
        <taxon>Thermodesulfobacteriota</taxon>
        <taxon>Syntrophobacteria</taxon>
        <taxon>Syntrophobacterales</taxon>
        <taxon>Syntrophobacteraceae</taxon>
        <taxon>Desulfoglaeba</taxon>
    </lineage>
</organism>
<dbReference type="Pfam" id="PF05168">
    <property type="entry name" value="HEPN"/>
    <property type="match status" value="1"/>
</dbReference>
<keyword evidence="3" id="KW-1185">Reference proteome</keyword>
<dbReference type="SUPFAM" id="SSF81593">
    <property type="entry name" value="Nucleotidyltransferase substrate binding subunit/domain"/>
    <property type="match status" value="1"/>
</dbReference>
<proteinExistence type="predicted"/>
<gene>
    <name evidence="2" type="ORF">FDQ92_00665</name>
</gene>
<dbReference type="OrthoDB" id="9808176at2"/>
<evidence type="ECO:0000313" key="2">
    <source>
        <dbReference type="EMBL" id="QCQ20839.1"/>
    </source>
</evidence>
<sequence>MDKHEILQYWIESSDTDFSAMEHLFEKADYAWALFVGHLVLEKLIKAWYVHNVGINPPFIHDLVRLAEKADLALSEGQKDILDTVSTFNLRACYDDYKREFHRKCTRDFTKKWMDEIRGMRTWLREKLPKP</sequence>
<feature type="domain" description="HEPN" evidence="1">
    <location>
        <begin position="11"/>
        <end position="120"/>
    </location>
</feature>
<dbReference type="KEGG" id="dax:FDQ92_00665"/>
<reference evidence="2 3" key="2">
    <citation type="submission" date="2019-05" db="EMBL/GenBank/DDBJ databases">
        <authorList>
            <person name="Suflita J.M."/>
            <person name="Marks C.R."/>
        </authorList>
    </citation>
    <scope>NUCLEOTIDE SEQUENCE [LARGE SCALE GENOMIC DNA]</scope>
    <source>
        <strain evidence="2 3">ALDC</strain>
    </source>
</reference>
<accession>A0A4P8KZ84</accession>
<dbReference type="PROSITE" id="PS50910">
    <property type="entry name" value="HEPN"/>
    <property type="match status" value="1"/>
</dbReference>
<dbReference type="Gene3D" id="1.20.120.330">
    <property type="entry name" value="Nucleotidyltransferases domain 2"/>
    <property type="match status" value="1"/>
</dbReference>
<evidence type="ECO:0000313" key="3">
    <source>
        <dbReference type="Proteomes" id="UP000298602"/>
    </source>
</evidence>
<protein>
    <submittedName>
        <fullName evidence="2">HEPN domain-containing protein</fullName>
    </submittedName>
</protein>
<dbReference type="RefSeq" id="WP_137422809.1">
    <property type="nucleotide sequence ID" value="NZ_CP040098.1"/>
</dbReference>
<dbReference type="InterPro" id="IPR007842">
    <property type="entry name" value="HEPN_dom"/>
</dbReference>
<name>A0A4P8KZ84_9BACT</name>
<dbReference type="EMBL" id="CP040098">
    <property type="protein sequence ID" value="QCQ20839.1"/>
    <property type="molecule type" value="Genomic_DNA"/>
</dbReference>
<evidence type="ECO:0000259" key="1">
    <source>
        <dbReference type="PROSITE" id="PS50910"/>
    </source>
</evidence>
<reference evidence="2 3" key="1">
    <citation type="submission" date="2019-05" db="EMBL/GenBank/DDBJ databases">
        <title>The Complete Genome Sequence of the n-alkane-degrading Desulfoglaeba alkanexedens ALDC reveals multiple alkylsuccinate synthase gene clusters.</title>
        <authorList>
            <person name="Callaghan A.V."/>
            <person name="Davidova I.A."/>
            <person name="Duncan K.E."/>
            <person name="Morris B."/>
            <person name="McInerney M.J."/>
        </authorList>
    </citation>
    <scope>NUCLEOTIDE SEQUENCE [LARGE SCALE GENOMIC DNA]</scope>
    <source>
        <strain evidence="2 3">ALDC</strain>
    </source>
</reference>
<dbReference type="Proteomes" id="UP000298602">
    <property type="component" value="Chromosome"/>
</dbReference>